<evidence type="ECO:0000313" key="14">
    <source>
        <dbReference type="Proteomes" id="UP001184230"/>
    </source>
</evidence>
<organism evidence="13 14">
    <name type="scientific">Variovorax soli</name>
    <dbReference type="NCBI Taxonomy" id="376815"/>
    <lineage>
        <taxon>Bacteria</taxon>
        <taxon>Pseudomonadati</taxon>
        <taxon>Pseudomonadota</taxon>
        <taxon>Betaproteobacteria</taxon>
        <taxon>Burkholderiales</taxon>
        <taxon>Comamonadaceae</taxon>
        <taxon>Variovorax</taxon>
    </lineage>
</organism>
<dbReference type="PANTHER" id="PTHR30365:SF14">
    <property type="entry name" value="CYTOCHROME BD MENAQUINOL OXIDASE SUBUNIT I-RELATED"/>
    <property type="match status" value="1"/>
</dbReference>
<keyword evidence="9 12" id="KW-1133">Transmembrane helix</keyword>
<evidence type="ECO:0000256" key="2">
    <source>
        <dbReference type="ARBA" id="ARBA00009819"/>
    </source>
</evidence>
<keyword evidence="5 12" id="KW-0349">Heme</keyword>
<keyword evidence="13" id="KW-0560">Oxidoreductase</keyword>
<evidence type="ECO:0000256" key="1">
    <source>
        <dbReference type="ARBA" id="ARBA00004651"/>
    </source>
</evidence>
<keyword evidence="14" id="KW-1185">Reference proteome</keyword>
<evidence type="ECO:0000256" key="6">
    <source>
        <dbReference type="ARBA" id="ARBA00022692"/>
    </source>
</evidence>
<evidence type="ECO:0000256" key="5">
    <source>
        <dbReference type="ARBA" id="ARBA00022617"/>
    </source>
</evidence>
<keyword evidence="11 12" id="KW-0472">Membrane</keyword>
<feature type="transmembrane region" description="Helical" evidence="12">
    <location>
        <begin position="223"/>
        <end position="240"/>
    </location>
</feature>
<keyword evidence="10 12" id="KW-0408">Iron</keyword>
<dbReference type="Pfam" id="PF01654">
    <property type="entry name" value="Cyt_bd_oxida_I"/>
    <property type="match status" value="1"/>
</dbReference>
<comment type="subcellular location">
    <subcellularLocation>
        <location evidence="12">Cell inner membrane</location>
    </subcellularLocation>
    <subcellularLocation>
        <location evidence="1">Cell membrane</location>
        <topology evidence="1">Multi-pass membrane protein</topology>
    </subcellularLocation>
</comment>
<dbReference type="PANTHER" id="PTHR30365">
    <property type="entry name" value="CYTOCHROME D UBIQUINOL OXIDASE"/>
    <property type="match status" value="1"/>
</dbReference>
<evidence type="ECO:0000256" key="11">
    <source>
        <dbReference type="ARBA" id="ARBA00023136"/>
    </source>
</evidence>
<keyword evidence="4 12" id="KW-1003">Cell membrane</keyword>
<keyword evidence="6 12" id="KW-0812">Transmembrane</keyword>
<feature type="transmembrane region" description="Helical" evidence="12">
    <location>
        <begin position="132"/>
        <end position="151"/>
    </location>
</feature>
<accession>A0ABU1NE51</accession>
<reference evidence="13 14" key="1">
    <citation type="submission" date="2023-07" db="EMBL/GenBank/DDBJ databases">
        <title>Sorghum-associated microbial communities from plants grown in Nebraska, USA.</title>
        <authorList>
            <person name="Schachtman D."/>
        </authorList>
    </citation>
    <scope>NUCLEOTIDE SEQUENCE [LARGE SCALE GENOMIC DNA]</scope>
    <source>
        <strain evidence="13 14">DS1781</strain>
    </source>
</reference>
<feature type="transmembrane region" description="Helical" evidence="12">
    <location>
        <begin position="15"/>
        <end position="35"/>
    </location>
</feature>
<protein>
    <submittedName>
        <fullName evidence="13">Cytochrome d ubiquinol oxidase subunit I</fullName>
        <ecNumber evidence="13">1.10.3.-</ecNumber>
    </submittedName>
</protein>
<evidence type="ECO:0000256" key="8">
    <source>
        <dbReference type="ARBA" id="ARBA00022982"/>
    </source>
</evidence>
<feature type="transmembrane region" description="Helical" evidence="12">
    <location>
        <begin position="187"/>
        <end position="211"/>
    </location>
</feature>
<name>A0ABU1NE51_9BURK</name>
<evidence type="ECO:0000256" key="3">
    <source>
        <dbReference type="ARBA" id="ARBA00022448"/>
    </source>
</evidence>
<keyword evidence="3 12" id="KW-0813">Transport</keyword>
<gene>
    <name evidence="13" type="ORF">J2739_002396</name>
</gene>
<keyword evidence="7 12" id="KW-0479">Metal-binding</keyword>
<dbReference type="GO" id="GO:0016491">
    <property type="term" value="F:oxidoreductase activity"/>
    <property type="evidence" value="ECO:0007669"/>
    <property type="project" value="UniProtKB-KW"/>
</dbReference>
<evidence type="ECO:0000256" key="4">
    <source>
        <dbReference type="ARBA" id="ARBA00022475"/>
    </source>
</evidence>
<feature type="transmembrane region" description="Helical" evidence="12">
    <location>
        <begin position="59"/>
        <end position="80"/>
    </location>
</feature>
<feature type="transmembrane region" description="Helical" evidence="12">
    <location>
        <begin position="408"/>
        <end position="431"/>
    </location>
</feature>
<dbReference type="RefSeq" id="WP_309901796.1">
    <property type="nucleotide sequence ID" value="NZ_JAVDRF010000004.1"/>
</dbReference>
<feature type="transmembrane region" description="Helical" evidence="12">
    <location>
        <begin position="100"/>
        <end position="120"/>
    </location>
</feature>
<evidence type="ECO:0000256" key="10">
    <source>
        <dbReference type="ARBA" id="ARBA00023004"/>
    </source>
</evidence>
<dbReference type="PIRSF" id="PIRSF006446">
    <property type="entry name" value="Cyt_quinol_oxidase_1"/>
    <property type="match status" value="1"/>
</dbReference>
<evidence type="ECO:0000256" key="9">
    <source>
        <dbReference type="ARBA" id="ARBA00022989"/>
    </source>
</evidence>
<proteinExistence type="inferred from homology"/>
<comment type="similarity">
    <text evidence="2 12">Belongs to the cytochrome ubiquinol oxidase subunit 1 family.</text>
</comment>
<sequence>MDALILARLQFAANISFHILFPTISIALGWLLLFLRWRWLRTRAHDAVLAQGWLDAYRFWTKVFALSFALGVVSGITMSFQFGTNWPGFMERVGNVAGPLLGYEVLTAFFLEAGFLGVMLFGHGKVGERVHLLSSFMVAFGTTLSAFWILALNSWMQTPAGHEIVNGEFHVASWAAVVFNPSFPYRFAHMLLASALTCAFLLIGLSAWQLLRGVGQRSAPRMMRVGLTLAAVLVPVQIVVGDMHGLNTLKHQPAKIAAMEGVWETARGVPLLLFAIPDGESRSNRFEIAVPRGASLILTHAADGEIRGLNDFAGAHPPPLPMFFAFRVMVGMGMLMLATSWLGWWLYRRARWQPARLPRALLWLFAGTTFSGWVATLAGWYVTEIGRQPYIVYGLVRTADVVSKVPSAMIGLTLALYVALYLALIVAYVAVLKYMAEKPEEALAGEAAERAATPPGALTALASPVLEGGRA</sequence>
<feature type="transmembrane region" description="Helical" evidence="12">
    <location>
        <begin position="359"/>
        <end position="382"/>
    </location>
</feature>
<feature type="transmembrane region" description="Helical" evidence="12">
    <location>
        <begin position="324"/>
        <end position="347"/>
    </location>
</feature>
<evidence type="ECO:0000256" key="7">
    <source>
        <dbReference type="ARBA" id="ARBA00022723"/>
    </source>
</evidence>
<keyword evidence="8 12" id="KW-0249">Electron transport</keyword>
<dbReference type="EC" id="1.10.3.-" evidence="13"/>
<dbReference type="EMBL" id="JAVDRF010000004">
    <property type="protein sequence ID" value="MDR6536623.1"/>
    <property type="molecule type" value="Genomic_DNA"/>
</dbReference>
<dbReference type="InterPro" id="IPR002585">
    <property type="entry name" value="Cyt-d_ubiquinol_oxidase_su_1"/>
</dbReference>
<comment type="caution">
    <text evidence="13">The sequence shown here is derived from an EMBL/GenBank/DDBJ whole genome shotgun (WGS) entry which is preliminary data.</text>
</comment>
<dbReference type="Proteomes" id="UP001184230">
    <property type="component" value="Unassembled WGS sequence"/>
</dbReference>
<evidence type="ECO:0000256" key="12">
    <source>
        <dbReference type="PIRNR" id="PIRNR006446"/>
    </source>
</evidence>
<evidence type="ECO:0000313" key="13">
    <source>
        <dbReference type="EMBL" id="MDR6536623.1"/>
    </source>
</evidence>